<organism evidence="3 4">
    <name type="scientific">Umbra pygmaea</name>
    <name type="common">Eastern mudminnow</name>
    <dbReference type="NCBI Taxonomy" id="75934"/>
    <lineage>
        <taxon>Eukaryota</taxon>
        <taxon>Metazoa</taxon>
        <taxon>Chordata</taxon>
        <taxon>Craniata</taxon>
        <taxon>Vertebrata</taxon>
        <taxon>Euteleostomi</taxon>
        <taxon>Actinopterygii</taxon>
        <taxon>Neopterygii</taxon>
        <taxon>Teleostei</taxon>
        <taxon>Protacanthopterygii</taxon>
        <taxon>Esociformes</taxon>
        <taxon>Umbridae</taxon>
        <taxon>Umbra</taxon>
    </lineage>
</organism>
<accession>A0ABD0VXR7</accession>
<dbReference type="EMBL" id="JAGEUA010000011">
    <property type="protein sequence ID" value="KAL0962879.1"/>
    <property type="molecule type" value="Genomic_DNA"/>
</dbReference>
<comment type="caution">
    <text evidence="3">The sequence shown here is derived from an EMBL/GenBank/DDBJ whole genome shotgun (WGS) entry which is preliminary data.</text>
</comment>
<protein>
    <recommendedName>
        <fullName evidence="5">Bcl-2-like protein 13</fullName>
    </recommendedName>
</protein>
<feature type="compositionally biased region" description="Polar residues" evidence="1">
    <location>
        <begin position="97"/>
        <end position="107"/>
    </location>
</feature>
<keyword evidence="4" id="KW-1185">Reference proteome</keyword>
<evidence type="ECO:0000313" key="3">
    <source>
        <dbReference type="EMBL" id="KAL0962879.1"/>
    </source>
</evidence>
<dbReference type="AlphaFoldDB" id="A0ABD0VXR7"/>
<evidence type="ECO:0000256" key="2">
    <source>
        <dbReference type="SAM" id="Phobius"/>
    </source>
</evidence>
<keyword evidence="2" id="KW-0472">Membrane</keyword>
<reference evidence="3 4" key="1">
    <citation type="submission" date="2024-06" db="EMBL/GenBank/DDBJ databases">
        <authorList>
            <person name="Pan Q."/>
            <person name="Wen M."/>
            <person name="Jouanno E."/>
            <person name="Zahm M."/>
            <person name="Klopp C."/>
            <person name="Cabau C."/>
            <person name="Louis A."/>
            <person name="Berthelot C."/>
            <person name="Parey E."/>
            <person name="Roest Crollius H."/>
            <person name="Montfort J."/>
            <person name="Robinson-Rechavi M."/>
            <person name="Bouchez O."/>
            <person name="Lampietro C."/>
            <person name="Lopez Roques C."/>
            <person name="Donnadieu C."/>
            <person name="Postlethwait J."/>
            <person name="Bobe J."/>
            <person name="Verreycken H."/>
            <person name="Guiguen Y."/>
        </authorList>
    </citation>
    <scope>NUCLEOTIDE SEQUENCE [LARGE SCALE GENOMIC DNA]</scope>
    <source>
        <strain evidence="3">Up_M1</strain>
        <tissue evidence="3">Testis</tissue>
    </source>
</reference>
<sequence length="366" mass="39710">MIQGRKKEVLSGNNTDPACLLLLLRDTHMLSTDLQGRILKRHQCPAFTLEGKVSAVSRGDDSGVVTSLSGEQKPGWLSPATLQLSQASSSGSVSWQTENSLAESWSTVGDVGDPDDTKSPDHLTEEHSENHSSVSDMVHLERDEDDDEEILADDEVEERSLGEEEEEEEELQASVMSVLGGEREMVELREDELAVHVLPRSSDVASHQHAQQTSDEMMSVGRKSSVEDPAEVSHATTASMPMPVWKLQPPSASSTPVPSTPTLAEIHSELRYSLQEQLHPPPVLGRGAPQPPETIQTVSQPESLLLVPKETEGVPPLTQEVQLEKTNAETAISSPDNELSVLLYGGAALVAILGFMAYVAVVYCRK</sequence>
<feature type="region of interest" description="Disordered" evidence="1">
    <location>
        <begin position="89"/>
        <end position="171"/>
    </location>
</feature>
<gene>
    <name evidence="3" type="ORF">UPYG_G00346670</name>
</gene>
<evidence type="ECO:0008006" key="5">
    <source>
        <dbReference type="Google" id="ProtNLM"/>
    </source>
</evidence>
<evidence type="ECO:0000256" key="1">
    <source>
        <dbReference type="SAM" id="MobiDB-lite"/>
    </source>
</evidence>
<feature type="compositionally biased region" description="Acidic residues" evidence="1">
    <location>
        <begin position="143"/>
        <end position="171"/>
    </location>
</feature>
<name>A0ABD0VXR7_UMBPY</name>
<evidence type="ECO:0000313" key="4">
    <source>
        <dbReference type="Proteomes" id="UP001557470"/>
    </source>
</evidence>
<proteinExistence type="predicted"/>
<keyword evidence="2" id="KW-1133">Transmembrane helix</keyword>
<feature type="compositionally biased region" description="Basic and acidic residues" evidence="1">
    <location>
        <begin position="115"/>
        <end position="130"/>
    </location>
</feature>
<dbReference type="Proteomes" id="UP001557470">
    <property type="component" value="Unassembled WGS sequence"/>
</dbReference>
<keyword evidence="2" id="KW-0812">Transmembrane</keyword>
<feature type="transmembrane region" description="Helical" evidence="2">
    <location>
        <begin position="341"/>
        <end position="364"/>
    </location>
</feature>